<dbReference type="Proteomes" id="UP000332515">
    <property type="component" value="Unassembled WGS sequence"/>
</dbReference>
<keyword evidence="3" id="KW-1185">Reference proteome</keyword>
<gene>
    <name evidence="2" type="ORF">F0357_08150</name>
</gene>
<comment type="caution">
    <text evidence="2">The sequence shown here is derived from an EMBL/GenBank/DDBJ whole genome shotgun (WGS) entry which is preliminary data.</text>
</comment>
<dbReference type="AlphaFoldDB" id="A0A6A7Y1Q4"/>
<sequence length="672" mass="70403">MKKPVDHRDLAVAGYVAPWSVRPGASASVHLSGEGPAVRVRVVSLIEDEAVPGFALDPPLPDLMPATLTIGSWLEATFSAPIAAADPWLHVEFRLEAPPAGRTLIGCPDRALKFDADGRLGLAGESGDLLAAAGAPVLGAWHTAGLALGQMVAARLDGRPLENAVDAPASPAANPVMAFRIGAPFDPAVRSLDVRIGRVVLRDGADGPILHAWRPEPVGQPSALADRLGTGPALAVHNAPTFAVPSPRWDGSSDAAMAPDQFDAVHLHADDLADADWPVGASVSVPADAPSGVYAVEIETAVARERIPFFVVPAAPRAPIAILIPTFTYLAYADEALPPEVFPWVADDRGHRFARANGLVSLYDVHSDGSGVSLASVRRPLATLRDDYVYPLCGCGHLLPVDLRLLRFCRAQGIAFDVLTDHDLDAGGPERLAGYRGLVTGSHPEYWTAAMLDAVAAFRAQGGSLAYLGGNGFYWVTARQGDLIEVRRGTAGIRTWSDRPGESRLALTGAVGGLWRANGRPEHRLLGIGMAAMGFSAAQPYRRLPGSRDHKAAWVFDGVADEVFGTEGTVLGGAAGYELDRVSPDWGSPTETIVLARADGFDEGYEADPTHRPVPGDDVAVAADMVLVPGADGSFVFSVGSVAWIGALPDAGGDNAVGRITANVLRRMAGPA</sequence>
<reference evidence="2 3" key="1">
    <citation type="submission" date="2019-09" db="EMBL/GenBank/DDBJ databases">
        <title>Segnochrobactrum spirostomi gen. nov., sp. nov., isolated from the ciliate Spirostomum cf. yagiui and description of a novel family, Segnochrobactraceae fam. nov. within the order Rhizobiales of the class Alphaproteobacteria.</title>
        <authorList>
            <person name="Akter S."/>
            <person name="Shazib S.U.A."/>
            <person name="Shin M.K."/>
        </authorList>
    </citation>
    <scope>NUCLEOTIDE SEQUENCE [LARGE SCALE GENOMIC DNA]</scope>
    <source>
        <strain evidence="2 3">Sp-1</strain>
    </source>
</reference>
<protein>
    <recommendedName>
        <fullName evidence="1">N,N-dimethylformamidase beta subunit-like C-terminal domain-containing protein</fullName>
    </recommendedName>
</protein>
<dbReference type="EMBL" id="VWNA01000001">
    <property type="protein sequence ID" value="MQT12626.1"/>
    <property type="molecule type" value="Genomic_DNA"/>
</dbReference>
<proteinExistence type="predicted"/>
<dbReference type="Pfam" id="PF20254">
    <property type="entry name" value="DMFA2_C"/>
    <property type="match status" value="1"/>
</dbReference>
<evidence type="ECO:0000259" key="1">
    <source>
        <dbReference type="Pfam" id="PF20254"/>
    </source>
</evidence>
<dbReference type="RefSeq" id="WP_153479869.1">
    <property type="nucleotide sequence ID" value="NZ_VWNA01000001.1"/>
</dbReference>
<evidence type="ECO:0000313" key="3">
    <source>
        <dbReference type="Proteomes" id="UP000332515"/>
    </source>
</evidence>
<dbReference type="InterPro" id="IPR046540">
    <property type="entry name" value="DMFA2_C"/>
</dbReference>
<accession>A0A6A7Y1Q4</accession>
<evidence type="ECO:0000313" key="2">
    <source>
        <dbReference type="EMBL" id="MQT12626.1"/>
    </source>
</evidence>
<name>A0A6A7Y1Q4_9HYPH</name>
<feature type="domain" description="N,N-dimethylformamidase beta subunit-like C-terminal" evidence="1">
    <location>
        <begin position="260"/>
        <end position="649"/>
    </location>
</feature>
<organism evidence="2 3">
    <name type="scientific">Segnochrobactrum spirostomi</name>
    <dbReference type="NCBI Taxonomy" id="2608987"/>
    <lineage>
        <taxon>Bacteria</taxon>
        <taxon>Pseudomonadati</taxon>
        <taxon>Pseudomonadota</taxon>
        <taxon>Alphaproteobacteria</taxon>
        <taxon>Hyphomicrobiales</taxon>
        <taxon>Segnochrobactraceae</taxon>
        <taxon>Segnochrobactrum</taxon>
    </lineage>
</organism>